<sequence>MFHLWPIYSIDSDKRIIAEVTGSLKECLDTQRHDERKAGFTGNNQAFAQHLDSTKSLSEIEEFKKNQEKGLEELEVMRRMSHAKNERYRTKVKEAQEVLKEVQEELARAQERVAKAQQDKVEINEALARYLHFVTISGEVLERRIRRLGEASVLKKTQTSQEASENSQEKEESKGDGKERVSLI</sequence>
<name>A0A9N9LVD5_9HELO</name>
<evidence type="ECO:0000313" key="3">
    <source>
        <dbReference type="EMBL" id="CAG8981920.1"/>
    </source>
</evidence>
<evidence type="ECO:0000256" key="2">
    <source>
        <dbReference type="SAM" id="MobiDB-lite"/>
    </source>
</evidence>
<evidence type="ECO:0000313" key="4">
    <source>
        <dbReference type="Proteomes" id="UP000701801"/>
    </source>
</evidence>
<feature type="compositionally biased region" description="Basic and acidic residues" evidence="2">
    <location>
        <begin position="167"/>
        <end position="184"/>
    </location>
</feature>
<dbReference type="EMBL" id="CAJVRM010000540">
    <property type="protein sequence ID" value="CAG8981920.1"/>
    <property type="molecule type" value="Genomic_DNA"/>
</dbReference>
<keyword evidence="1" id="KW-0175">Coiled coil</keyword>
<dbReference type="AlphaFoldDB" id="A0A9N9LVD5"/>
<protein>
    <submittedName>
        <fullName evidence="3">Uncharacterized protein</fullName>
    </submittedName>
</protein>
<feature type="coiled-coil region" evidence="1">
    <location>
        <begin position="85"/>
        <end position="126"/>
    </location>
</feature>
<gene>
    <name evidence="3" type="ORF">HYALB_00009176</name>
</gene>
<dbReference type="OrthoDB" id="10461190at2759"/>
<dbReference type="Proteomes" id="UP000701801">
    <property type="component" value="Unassembled WGS sequence"/>
</dbReference>
<proteinExistence type="predicted"/>
<accession>A0A9N9LVD5</accession>
<organism evidence="3 4">
    <name type="scientific">Hymenoscyphus albidus</name>
    <dbReference type="NCBI Taxonomy" id="595503"/>
    <lineage>
        <taxon>Eukaryota</taxon>
        <taxon>Fungi</taxon>
        <taxon>Dikarya</taxon>
        <taxon>Ascomycota</taxon>
        <taxon>Pezizomycotina</taxon>
        <taxon>Leotiomycetes</taxon>
        <taxon>Helotiales</taxon>
        <taxon>Helotiaceae</taxon>
        <taxon>Hymenoscyphus</taxon>
    </lineage>
</organism>
<keyword evidence="4" id="KW-1185">Reference proteome</keyword>
<comment type="caution">
    <text evidence="3">The sequence shown here is derived from an EMBL/GenBank/DDBJ whole genome shotgun (WGS) entry which is preliminary data.</text>
</comment>
<feature type="region of interest" description="Disordered" evidence="2">
    <location>
        <begin position="152"/>
        <end position="184"/>
    </location>
</feature>
<evidence type="ECO:0000256" key="1">
    <source>
        <dbReference type="SAM" id="Coils"/>
    </source>
</evidence>
<feature type="compositionally biased region" description="Polar residues" evidence="2">
    <location>
        <begin position="155"/>
        <end position="166"/>
    </location>
</feature>
<reference evidence="3" key="1">
    <citation type="submission" date="2021-07" db="EMBL/GenBank/DDBJ databases">
        <authorList>
            <person name="Durling M."/>
        </authorList>
    </citation>
    <scope>NUCLEOTIDE SEQUENCE</scope>
</reference>